<dbReference type="Proteomes" id="UP000186524">
    <property type="component" value="Unassembled WGS sequence"/>
</dbReference>
<dbReference type="InterPro" id="IPR028994">
    <property type="entry name" value="Integrin_alpha_N"/>
</dbReference>
<evidence type="ECO:0000313" key="1">
    <source>
        <dbReference type="EMBL" id="OKL37348.1"/>
    </source>
</evidence>
<reference evidence="1 2" key="1">
    <citation type="submission" date="2016-12" db="EMBL/GenBank/DDBJ databases">
        <title>Domibacillus sp. SAOS 44 whole genome sequencing.</title>
        <authorList>
            <person name="Verma A."/>
            <person name="Krishnamurthi S."/>
        </authorList>
    </citation>
    <scope>NUCLEOTIDE SEQUENCE [LARGE SCALE GENOMIC DNA]</scope>
    <source>
        <strain evidence="1 2">SAOS 44</strain>
    </source>
</reference>
<sequence length="499" mass="57168">MEKMLTDYVLLLKAFLPRGAEILELQQPEKRPALLLADLDGDHCLELVGAYKDHGENYIIILKEYDHTWYQVAHMKGSGYSITDLLAAPVVDCTINTLLIGWKISGIWSELDLLQWTPEGFQHLTPNKKVYSKMAVENMNECPGTYEIALWDHDTGNAYQIDIYRWCTNGLVKATDVYPYYFKKVANYYKALLQEMDSPVYWYYLADAQMKAKLFDQALTTIHKALSSSTPYPSKEKLLEMKRQLQAENNKVVQVKRGDVTGDGTIDTVYLTADQTPDSPFWQNITLVVRDGRSNQYEKIELKENAGYNPTIFLGEFTGDKVEDILIIINTGGSGGTIYAYVFSFINGEIRQIFDSESFNEKYTYNVAYQDHYKATVTSFNKKKYTIDLMYKGADYLAEIYNADGTLKEPIEGWVSPLSGLYPVDFDRDGTYELNTFQNIAGRYNADGLGYMENVLKWNGREFAPDRQHVAIFGEELNTVKLDLPNMKMRLPERLKDPM</sequence>
<dbReference type="SUPFAM" id="SSF69318">
    <property type="entry name" value="Integrin alpha N-terminal domain"/>
    <property type="match status" value="1"/>
</dbReference>
<gene>
    <name evidence="1" type="ORF">BLL40_07190</name>
</gene>
<comment type="caution">
    <text evidence="1">The sequence shown here is derived from an EMBL/GenBank/DDBJ whole genome shotgun (WGS) entry which is preliminary data.</text>
</comment>
<evidence type="ECO:0008006" key="3">
    <source>
        <dbReference type="Google" id="ProtNLM"/>
    </source>
</evidence>
<accession>A0A1Q5P5A3</accession>
<dbReference type="AlphaFoldDB" id="A0A1Q5P5A3"/>
<evidence type="ECO:0000313" key="2">
    <source>
        <dbReference type="Proteomes" id="UP000186524"/>
    </source>
</evidence>
<organism evidence="1 2">
    <name type="scientific">Domibacillus mangrovi</name>
    <dbReference type="NCBI Taxonomy" id="1714354"/>
    <lineage>
        <taxon>Bacteria</taxon>
        <taxon>Bacillati</taxon>
        <taxon>Bacillota</taxon>
        <taxon>Bacilli</taxon>
        <taxon>Bacillales</taxon>
        <taxon>Bacillaceae</taxon>
        <taxon>Domibacillus</taxon>
    </lineage>
</organism>
<protein>
    <recommendedName>
        <fullName evidence="3">Spore coat protein</fullName>
    </recommendedName>
</protein>
<name>A0A1Q5P5A3_9BACI</name>
<dbReference type="EMBL" id="MRWQ01000005">
    <property type="protein sequence ID" value="OKL37348.1"/>
    <property type="molecule type" value="Genomic_DNA"/>
</dbReference>
<keyword evidence="2" id="KW-1185">Reference proteome</keyword>
<dbReference type="STRING" id="1714354.BLL40_07190"/>
<proteinExistence type="predicted"/>